<dbReference type="EMBL" id="JNAX01000013">
    <property type="protein sequence ID" value="KGG20165.1"/>
    <property type="molecule type" value="Genomic_DNA"/>
</dbReference>
<dbReference type="Proteomes" id="UP000030392">
    <property type="component" value="Unassembled WGS sequence"/>
</dbReference>
<organism evidence="1 2">
    <name type="scientific">Prochlorococcus marinus str. PAC1</name>
    <dbReference type="NCBI Taxonomy" id="59924"/>
    <lineage>
        <taxon>Bacteria</taxon>
        <taxon>Bacillati</taxon>
        <taxon>Cyanobacteriota</taxon>
        <taxon>Cyanophyceae</taxon>
        <taxon>Synechococcales</taxon>
        <taxon>Prochlorococcaceae</taxon>
        <taxon>Prochlorococcus</taxon>
    </lineage>
</organism>
<reference evidence="2" key="1">
    <citation type="journal article" date="2014" name="Sci. Data">
        <title>Genomes of diverse isolates of the marine cyanobacterium Prochlorococcus.</title>
        <authorList>
            <person name="Biller S."/>
            <person name="Berube P."/>
            <person name="Thompson J."/>
            <person name="Kelly L."/>
            <person name="Roggensack S."/>
            <person name="Awad L."/>
            <person name="Roache-Johnson K."/>
            <person name="Ding H."/>
            <person name="Giovannoni S.J."/>
            <person name="Moore L.R."/>
            <person name="Chisholm S.W."/>
        </authorList>
    </citation>
    <scope>NUCLEOTIDE SEQUENCE [LARGE SCALE GENOMIC DNA]</scope>
    <source>
        <strain evidence="2">PAC1</strain>
    </source>
</reference>
<evidence type="ECO:0000313" key="1">
    <source>
        <dbReference type="EMBL" id="KGG20165.1"/>
    </source>
</evidence>
<dbReference type="AlphaFoldDB" id="A0A0A2C5K2"/>
<protein>
    <submittedName>
        <fullName evidence="1">Uncharacterized protein</fullName>
    </submittedName>
</protein>
<evidence type="ECO:0000313" key="2">
    <source>
        <dbReference type="Proteomes" id="UP000030392"/>
    </source>
</evidence>
<name>A0A0A2C5K2_PROMR</name>
<gene>
    <name evidence="1" type="ORF">EV03_1366</name>
</gene>
<proteinExistence type="predicted"/>
<comment type="caution">
    <text evidence="1">The sequence shown here is derived from an EMBL/GenBank/DDBJ whole genome shotgun (WGS) entry which is preliminary data.</text>
</comment>
<accession>A0A0A2C5K2</accession>
<sequence>MAENRLVDIKLLQKNCIFVNLTTFPLANWIDKVGRTSKRDVKQKEKKG</sequence>